<reference evidence="2" key="1">
    <citation type="submission" date="2021-03" db="EMBL/GenBank/DDBJ databases">
        <authorList>
            <person name="Wang G."/>
        </authorList>
    </citation>
    <scope>NUCLEOTIDE SEQUENCE</scope>
    <source>
        <strain evidence="2">KCTC 12899</strain>
    </source>
</reference>
<dbReference type="RefSeq" id="WP_207860297.1">
    <property type="nucleotide sequence ID" value="NZ_JAFREP010000016.1"/>
</dbReference>
<protein>
    <submittedName>
        <fullName evidence="2">GNAT family N-acetyltransferase</fullName>
    </submittedName>
</protein>
<dbReference type="Pfam" id="PF00583">
    <property type="entry name" value="Acetyltransf_1"/>
    <property type="match status" value="1"/>
</dbReference>
<dbReference type="InterPro" id="IPR026888">
    <property type="entry name" value="AcetylCoA_hyd_C"/>
</dbReference>
<dbReference type="AlphaFoldDB" id="A0A8J7U3F1"/>
<feature type="domain" description="N-acetyltransferase" evidence="1">
    <location>
        <begin position="413"/>
        <end position="574"/>
    </location>
</feature>
<gene>
    <name evidence="2" type="ORF">J3U88_17845</name>
</gene>
<dbReference type="InterPro" id="IPR038460">
    <property type="entry name" value="AcetylCoA_hyd_C_sf"/>
</dbReference>
<evidence type="ECO:0000259" key="1">
    <source>
        <dbReference type="PROSITE" id="PS51186"/>
    </source>
</evidence>
<dbReference type="SUPFAM" id="SSF100950">
    <property type="entry name" value="NagB/RpiA/CoA transferase-like"/>
    <property type="match status" value="2"/>
</dbReference>
<dbReference type="InterPro" id="IPR046433">
    <property type="entry name" value="ActCoA_hydro"/>
</dbReference>
<dbReference type="Proteomes" id="UP000664417">
    <property type="component" value="Unassembled WGS sequence"/>
</dbReference>
<dbReference type="Pfam" id="PF13336">
    <property type="entry name" value="AcetylCoA_hyd_C"/>
    <property type="match status" value="1"/>
</dbReference>
<proteinExistence type="predicted"/>
<dbReference type="EMBL" id="JAFREP010000016">
    <property type="protein sequence ID" value="MBO1320343.1"/>
    <property type="molecule type" value="Genomic_DNA"/>
</dbReference>
<sequence length="590" mass="65144">MFLDDHLGSSTFISYWETLPINHLYMIGLNLPPSAHAHAKLQRLDARITGDRKPWVPLQNYLSNTLPQFQNDIRAGRARLDLGIISISPPDQRGMSSHGLTTGLHPAVLAHATKCFGVINHRMPRTQGPQVPITQFAKVFECDQPPLETPPVLAGPASKKIARYLASLIEDGDTIQCSDDDVAREFLRLLQGGKALGIHTDVISDEVGNLVARGVVTSGVRGSFARGTRALFDQIGDDPFQFYAVGDLACLRRTAALPRFVAVAPATVMDLSGQASLARRSGNLVWGGLGCFPEFLRGAALSPMGRSIVWLPSTHADGSSNIRFRIPETQTVSIPRNDIHFAVTEYGFANLLGKSLPQRAATMVEIAHPRYREPLMREAHEHGLLPRLWAIRNRAHYPIEHLRTVTTKSGQDIHIRPAKCSDFPELQRLFYQMSSQDIYFRFHAGVTSLSDQNAIHLCNTNYGPDYAVVATPNDWTQNEVLATGCYFIEPKGKRAELALMVHPSYQNQGIGKAMLGFLIDQARQAGLDTLTAEVIDGNHPSLHLLANAGLPITRTVSSGVHSIRLDLRMAREQPLVTRGLNWLKQRRKAS</sequence>
<dbReference type="GO" id="GO:0008775">
    <property type="term" value="F:acetate CoA-transferase activity"/>
    <property type="evidence" value="ECO:0007669"/>
    <property type="project" value="InterPro"/>
</dbReference>
<dbReference type="InterPro" id="IPR000182">
    <property type="entry name" value="GNAT_dom"/>
</dbReference>
<organism evidence="2 3">
    <name type="scientific">Acanthopleuribacter pedis</name>
    <dbReference type="NCBI Taxonomy" id="442870"/>
    <lineage>
        <taxon>Bacteria</taxon>
        <taxon>Pseudomonadati</taxon>
        <taxon>Acidobacteriota</taxon>
        <taxon>Holophagae</taxon>
        <taxon>Acanthopleuribacterales</taxon>
        <taxon>Acanthopleuribacteraceae</taxon>
        <taxon>Acanthopleuribacter</taxon>
    </lineage>
</organism>
<dbReference type="Gene3D" id="3.40.1080.20">
    <property type="entry name" value="Acetyl-CoA hydrolase/transferase C-terminal domain"/>
    <property type="match status" value="1"/>
</dbReference>
<dbReference type="SUPFAM" id="SSF55729">
    <property type="entry name" value="Acyl-CoA N-acyltransferases (Nat)"/>
    <property type="match status" value="1"/>
</dbReference>
<dbReference type="PANTHER" id="PTHR21432:SF20">
    <property type="entry name" value="ACETYL-COA HYDROLASE"/>
    <property type="match status" value="1"/>
</dbReference>
<dbReference type="GO" id="GO:0016747">
    <property type="term" value="F:acyltransferase activity, transferring groups other than amino-acyl groups"/>
    <property type="evidence" value="ECO:0007669"/>
    <property type="project" value="InterPro"/>
</dbReference>
<keyword evidence="3" id="KW-1185">Reference proteome</keyword>
<dbReference type="InterPro" id="IPR016181">
    <property type="entry name" value="Acyl_CoA_acyltransferase"/>
</dbReference>
<evidence type="ECO:0000313" key="3">
    <source>
        <dbReference type="Proteomes" id="UP000664417"/>
    </source>
</evidence>
<dbReference type="CDD" id="cd04301">
    <property type="entry name" value="NAT_SF"/>
    <property type="match status" value="1"/>
</dbReference>
<name>A0A8J7U3F1_9BACT</name>
<dbReference type="InterPro" id="IPR037171">
    <property type="entry name" value="NagB/RpiA_transferase-like"/>
</dbReference>
<dbReference type="PANTHER" id="PTHR21432">
    <property type="entry name" value="ACETYL-COA HYDROLASE-RELATED"/>
    <property type="match status" value="1"/>
</dbReference>
<dbReference type="Gene3D" id="3.40.630.30">
    <property type="match status" value="1"/>
</dbReference>
<comment type="caution">
    <text evidence="2">The sequence shown here is derived from an EMBL/GenBank/DDBJ whole genome shotgun (WGS) entry which is preliminary data.</text>
</comment>
<dbReference type="PROSITE" id="PS51186">
    <property type="entry name" value="GNAT"/>
    <property type="match status" value="1"/>
</dbReference>
<dbReference type="Gene3D" id="3.40.1080.10">
    <property type="entry name" value="Glutaconate Coenzyme A-transferase"/>
    <property type="match status" value="1"/>
</dbReference>
<evidence type="ECO:0000313" key="2">
    <source>
        <dbReference type="EMBL" id="MBO1320343.1"/>
    </source>
</evidence>
<accession>A0A8J7U3F1</accession>
<dbReference type="GO" id="GO:0006083">
    <property type="term" value="P:acetate metabolic process"/>
    <property type="evidence" value="ECO:0007669"/>
    <property type="project" value="InterPro"/>
</dbReference>
<dbReference type="Gene3D" id="3.30.750.70">
    <property type="entry name" value="4-hydroxybutyrate coenzyme like domains"/>
    <property type="match status" value="1"/>
</dbReference>